<proteinExistence type="predicted"/>
<accession>A0A1X7SYS9</accession>
<dbReference type="InParanoid" id="A0A1X7SYS9"/>
<evidence type="ECO:0000313" key="1">
    <source>
        <dbReference type="EnsemblMetazoa" id="Aqu2.1.07080_001"/>
    </source>
</evidence>
<sequence length="252" mass="29014">MDHCQLIDEVQLLSKDNEEELLKELNFSIDISAEQSLDIKADLCLPWNKLRVMKRWLKAWKINMSSERKQRTAMKNDLEAIDRSQILSERVVFSLFEAPDNIVNLYLALDQYEEVILIYKTQTGGQHCCLWCTIPSDKLKIDKATRHSENTIAPCSLTLLYQKYQEFVTAGFNLKRAKFFNSVIGKAFFNIPISQVVEDKCHMSDCSIAEDCDAISSFSTYTLKLQLQHFSKRNIFTTIIDQSSTTDIVGFS</sequence>
<protein>
    <submittedName>
        <fullName evidence="1">Uncharacterized protein</fullName>
    </submittedName>
</protein>
<dbReference type="AlphaFoldDB" id="A0A1X7SYS9"/>
<organism evidence="1">
    <name type="scientific">Amphimedon queenslandica</name>
    <name type="common">Sponge</name>
    <dbReference type="NCBI Taxonomy" id="400682"/>
    <lineage>
        <taxon>Eukaryota</taxon>
        <taxon>Metazoa</taxon>
        <taxon>Porifera</taxon>
        <taxon>Demospongiae</taxon>
        <taxon>Heteroscleromorpha</taxon>
        <taxon>Haplosclerida</taxon>
        <taxon>Niphatidae</taxon>
        <taxon>Amphimedon</taxon>
    </lineage>
</organism>
<dbReference type="OrthoDB" id="10050996at2759"/>
<reference evidence="1" key="1">
    <citation type="submission" date="2017-05" db="UniProtKB">
        <authorList>
            <consortium name="EnsemblMetazoa"/>
        </authorList>
    </citation>
    <scope>IDENTIFICATION</scope>
</reference>
<dbReference type="EnsemblMetazoa" id="Aqu2.1.07080_001">
    <property type="protein sequence ID" value="Aqu2.1.07080_001"/>
    <property type="gene ID" value="Aqu2.1.07080"/>
</dbReference>
<name>A0A1X7SYS9_AMPQE</name>